<evidence type="ECO:0000313" key="3">
    <source>
        <dbReference type="Proteomes" id="UP000198858"/>
    </source>
</evidence>
<keyword evidence="3" id="KW-1185">Reference proteome</keyword>
<dbReference type="AlphaFoldDB" id="A0A1H1L3U2"/>
<name>A0A1H1L3U2_9FLAO</name>
<protein>
    <submittedName>
        <fullName evidence="2">Glycosyltransferase, GT2 family</fullName>
    </submittedName>
</protein>
<sequence length="284" mass="33254">MRKGISIVICSRNGQITRDLNNNVLNTIGCDFELVIINNSGNKYSIFEAYNLGVKKSKYEFIVFLHDDILIHTSNWGKILLNIFDQNREVGLIGVAGSRIKTSIPTAWWEHEESYLLLNILQHEEDKKANISRKGFKTANVEDVVIIDGVFMAFRKIKDIAFNEDLKGFHNYDVNISLETLKKGYRVIVTNKILVEHFSTGAIDKDWIRSSYLLHKVYKEFLPTSVSGNIIGRREKIFAYRRYLVNCRATGHRKFALEYWLKFLFLSPFRKEHLKWFRYFLKLD</sequence>
<gene>
    <name evidence="2" type="ORF">SAMN04488552_0537</name>
</gene>
<dbReference type="Proteomes" id="UP000198858">
    <property type="component" value="Chromosome I"/>
</dbReference>
<reference evidence="2 3" key="1">
    <citation type="submission" date="2016-10" db="EMBL/GenBank/DDBJ databases">
        <authorList>
            <person name="Varghese N."/>
            <person name="Submissions S."/>
        </authorList>
    </citation>
    <scope>NUCLEOTIDE SEQUENCE [LARGE SCALE GENOMIC DNA]</scope>
    <source>
        <strain evidence="2 3">Mar_2010_102</strain>
    </source>
</reference>
<accession>A0A1H1L3U2</accession>
<evidence type="ECO:0000259" key="1">
    <source>
        <dbReference type="Pfam" id="PF13712"/>
    </source>
</evidence>
<dbReference type="InterPro" id="IPR059123">
    <property type="entry name" value="StrF_dom"/>
</dbReference>
<dbReference type="Gene3D" id="3.90.550.10">
    <property type="entry name" value="Spore Coat Polysaccharide Biosynthesis Protein SpsA, Chain A"/>
    <property type="match status" value="1"/>
</dbReference>
<dbReference type="SUPFAM" id="SSF53448">
    <property type="entry name" value="Nucleotide-diphospho-sugar transferases"/>
    <property type="match status" value="1"/>
</dbReference>
<dbReference type="Pfam" id="PF13712">
    <property type="entry name" value="Glyco_tranf_2_5"/>
    <property type="match status" value="1"/>
</dbReference>
<dbReference type="EMBL" id="LT629745">
    <property type="protein sequence ID" value="SDR69153.1"/>
    <property type="molecule type" value="Genomic_DNA"/>
</dbReference>
<dbReference type="InterPro" id="IPR029044">
    <property type="entry name" value="Nucleotide-diphossugar_trans"/>
</dbReference>
<dbReference type="GO" id="GO:0016740">
    <property type="term" value="F:transferase activity"/>
    <property type="evidence" value="ECO:0007669"/>
    <property type="project" value="UniProtKB-KW"/>
</dbReference>
<feature type="domain" description="Streptomycin biosynthesis protein StrF" evidence="1">
    <location>
        <begin position="8"/>
        <end position="191"/>
    </location>
</feature>
<evidence type="ECO:0000313" key="2">
    <source>
        <dbReference type="EMBL" id="SDR69153.1"/>
    </source>
</evidence>
<organism evidence="2 3">
    <name type="scientific">Christiangramia echinicola</name>
    <dbReference type="NCBI Taxonomy" id="279359"/>
    <lineage>
        <taxon>Bacteria</taxon>
        <taxon>Pseudomonadati</taxon>
        <taxon>Bacteroidota</taxon>
        <taxon>Flavobacteriia</taxon>
        <taxon>Flavobacteriales</taxon>
        <taxon>Flavobacteriaceae</taxon>
        <taxon>Christiangramia</taxon>
    </lineage>
</organism>
<dbReference type="STRING" id="1250231.SAMN04488552_0537"/>
<proteinExistence type="predicted"/>
<keyword evidence="2" id="KW-0808">Transferase</keyword>
<dbReference type="RefSeq" id="WP_089661185.1">
    <property type="nucleotide sequence ID" value="NZ_LT629745.1"/>
</dbReference>